<name>A0ABP7DZQ8_9MICO</name>
<evidence type="ECO:0000256" key="1">
    <source>
        <dbReference type="ARBA" id="ARBA00004651"/>
    </source>
</evidence>
<feature type="transmembrane region" description="Helical" evidence="6">
    <location>
        <begin position="63"/>
        <end position="82"/>
    </location>
</feature>
<feature type="transmembrane region" description="Helical" evidence="6">
    <location>
        <begin position="193"/>
        <end position="212"/>
    </location>
</feature>
<evidence type="ECO:0000313" key="7">
    <source>
        <dbReference type="EMBL" id="GAA3712385.1"/>
    </source>
</evidence>
<gene>
    <name evidence="7" type="ORF">GCM10022399_31420</name>
</gene>
<dbReference type="RefSeq" id="WP_344948581.1">
    <property type="nucleotide sequence ID" value="NZ_BAABDC010000005.1"/>
</dbReference>
<evidence type="ECO:0000256" key="3">
    <source>
        <dbReference type="ARBA" id="ARBA00022692"/>
    </source>
</evidence>
<feature type="transmembrane region" description="Helical" evidence="6">
    <location>
        <begin position="146"/>
        <end position="163"/>
    </location>
</feature>
<feature type="transmembrane region" description="Helical" evidence="6">
    <location>
        <begin position="89"/>
        <end position="110"/>
    </location>
</feature>
<feature type="transmembrane region" description="Helical" evidence="6">
    <location>
        <begin position="275"/>
        <end position="292"/>
    </location>
</feature>
<keyword evidence="2" id="KW-1003">Cell membrane</keyword>
<dbReference type="PANTHER" id="PTHR43370:SF2">
    <property type="entry name" value="ABC TRANSPORTER PERMEASE PROTEIN"/>
    <property type="match status" value="1"/>
</dbReference>
<keyword evidence="8" id="KW-1185">Reference proteome</keyword>
<keyword evidence="4 6" id="KW-1133">Transmembrane helix</keyword>
<comment type="caution">
    <text evidence="7">The sequence shown here is derived from an EMBL/GenBank/DDBJ whole genome shotgun (WGS) entry which is preliminary data.</text>
</comment>
<sequence length="310" mass="33319">MTEVTSFLQLVVTAMVPFILAAQGTMLAGRAGVFNVAQEGLMMLGASVGFLVSLKFGGNLVGLVVAALVGGFFGWFLGWVTTRFRLDQFVIGLALFFAATGVASLLYKVVIGVTLQPPLIPTLDDVSIPLLSSIPVLGPVLFQQSAMVYLAFVVSGLLYWLLYRTNHGLKLRSVGENPKAADSLGVNVARTRIWCSAAGAALMALAGAYLPMTYTGTYTEGMVAGRGWLAIALAFFGGWRPQYILLGSAFFAGMEVLALRVQVGGLDVPHQFISMLPYVATLLVMMFALRFARIPAFLGRNYDRESRTSH</sequence>
<dbReference type="InterPro" id="IPR001851">
    <property type="entry name" value="ABC_transp_permease"/>
</dbReference>
<evidence type="ECO:0000256" key="5">
    <source>
        <dbReference type="ARBA" id="ARBA00023136"/>
    </source>
</evidence>
<accession>A0ABP7DZQ8</accession>
<proteinExistence type="predicted"/>
<evidence type="ECO:0000313" key="8">
    <source>
        <dbReference type="Proteomes" id="UP001501468"/>
    </source>
</evidence>
<evidence type="ECO:0000256" key="2">
    <source>
        <dbReference type="ARBA" id="ARBA00022475"/>
    </source>
</evidence>
<comment type="subcellular location">
    <subcellularLocation>
        <location evidence="1">Cell membrane</location>
        <topology evidence="1">Multi-pass membrane protein</topology>
    </subcellularLocation>
</comment>
<keyword evidence="3 6" id="KW-0812">Transmembrane</keyword>
<reference evidence="8" key="1">
    <citation type="journal article" date="2019" name="Int. J. Syst. Evol. Microbiol.">
        <title>The Global Catalogue of Microorganisms (GCM) 10K type strain sequencing project: providing services to taxonomists for standard genome sequencing and annotation.</title>
        <authorList>
            <consortium name="The Broad Institute Genomics Platform"/>
            <consortium name="The Broad Institute Genome Sequencing Center for Infectious Disease"/>
            <person name="Wu L."/>
            <person name="Ma J."/>
        </authorList>
    </citation>
    <scope>NUCLEOTIDE SEQUENCE [LARGE SCALE GENOMIC DNA]</scope>
    <source>
        <strain evidence="8">JCM 17125</strain>
    </source>
</reference>
<keyword evidence="5 6" id="KW-0472">Membrane</keyword>
<evidence type="ECO:0000256" key="4">
    <source>
        <dbReference type="ARBA" id="ARBA00022989"/>
    </source>
</evidence>
<dbReference type="Pfam" id="PF02653">
    <property type="entry name" value="BPD_transp_2"/>
    <property type="match status" value="1"/>
</dbReference>
<feature type="transmembrane region" description="Helical" evidence="6">
    <location>
        <begin position="6"/>
        <end position="28"/>
    </location>
</feature>
<evidence type="ECO:0000256" key="6">
    <source>
        <dbReference type="SAM" id="Phobius"/>
    </source>
</evidence>
<dbReference type="Proteomes" id="UP001501468">
    <property type="component" value="Unassembled WGS sequence"/>
</dbReference>
<feature type="transmembrane region" description="Helical" evidence="6">
    <location>
        <begin position="218"/>
        <end position="236"/>
    </location>
</feature>
<feature type="transmembrane region" description="Helical" evidence="6">
    <location>
        <begin position="243"/>
        <end position="263"/>
    </location>
</feature>
<dbReference type="EMBL" id="BAABDC010000005">
    <property type="protein sequence ID" value="GAA3712385.1"/>
    <property type="molecule type" value="Genomic_DNA"/>
</dbReference>
<dbReference type="PANTHER" id="PTHR43370">
    <property type="entry name" value="SUGAR ABC TRANSPORTER INTEGRAL MEMBRANE PROTEIN-RELATED"/>
    <property type="match status" value="1"/>
</dbReference>
<organism evidence="7 8">
    <name type="scientific">Terrabacter ginsenosidimutans</name>
    <dbReference type="NCBI Taxonomy" id="490575"/>
    <lineage>
        <taxon>Bacteria</taxon>
        <taxon>Bacillati</taxon>
        <taxon>Actinomycetota</taxon>
        <taxon>Actinomycetes</taxon>
        <taxon>Micrococcales</taxon>
        <taxon>Intrasporangiaceae</taxon>
        <taxon>Terrabacter</taxon>
    </lineage>
</organism>
<dbReference type="CDD" id="cd06580">
    <property type="entry name" value="TM_PBP1_transp_TpRbsC_like"/>
    <property type="match status" value="1"/>
</dbReference>
<protein>
    <submittedName>
        <fullName evidence="7">ABC transporter permease</fullName>
    </submittedName>
</protein>